<dbReference type="HOGENOM" id="CLU_1713378_0_0_1"/>
<keyword evidence="1" id="KW-0472">Membrane</keyword>
<protein>
    <submittedName>
        <fullName evidence="2">Uncharacterized protein</fullName>
    </submittedName>
</protein>
<name>A0A067T116_GALM3</name>
<proteinExistence type="predicted"/>
<evidence type="ECO:0000313" key="3">
    <source>
        <dbReference type="Proteomes" id="UP000027222"/>
    </source>
</evidence>
<keyword evidence="3" id="KW-1185">Reference proteome</keyword>
<organism evidence="2 3">
    <name type="scientific">Galerina marginata (strain CBS 339.88)</name>
    <dbReference type="NCBI Taxonomy" id="685588"/>
    <lineage>
        <taxon>Eukaryota</taxon>
        <taxon>Fungi</taxon>
        <taxon>Dikarya</taxon>
        <taxon>Basidiomycota</taxon>
        <taxon>Agaricomycotina</taxon>
        <taxon>Agaricomycetes</taxon>
        <taxon>Agaricomycetidae</taxon>
        <taxon>Agaricales</taxon>
        <taxon>Agaricineae</taxon>
        <taxon>Strophariaceae</taxon>
        <taxon>Galerina</taxon>
    </lineage>
</organism>
<accession>A0A067T116</accession>
<keyword evidence="1" id="KW-0812">Transmembrane</keyword>
<feature type="transmembrane region" description="Helical" evidence="1">
    <location>
        <begin position="94"/>
        <end position="117"/>
    </location>
</feature>
<reference evidence="3" key="1">
    <citation type="journal article" date="2014" name="Proc. Natl. Acad. Sci. U.S.A.">
        <title>Extensive sampling of basidiomycete genomes demonstrates inadequacy of the white-rot/brown-rot paradigm for wood decay fungi.</title>
        <authorList>
            <person name="Riley R."/>
            <person name="Salamov A.A."/>
            <person name="Brown D.W."/>
            <person name="Nagy L.G."/>
            <person name="Floudas D."/>
            <person name="Held B.W."/>
            <person name="Levasseur A."/>
            <person name="Lombard V."/>
            <person name="Morin E."/>
            <person name="Otillar R."/>
            <person name="Lindquist E.A."/>
            <person name="Sun H."/>
            <person name="LaButti K.M."/>
            <person name="Schmutz J."/>
            <person name="Jabbour D."/>
            <person name="Luo H."/>
            <person name="Baker S.E."/>
            <person name="Pisabarro A.G."/>
            <person name="Walton J.D."/>
            <person name="Blanchette R.A."/>
            <person name="Henrissat B."/>
            <person name="Martin F."/>
            <person name="Cullen D."/>
            <person name="Hibbett D.S."/>
            <person name="Grigoriev I.V."/>
        </authorList>
    </citation>
    <scope>NUCLEOTIDE SEQUENCE [LARGE SCALE GENOMIC DNA]</scope>
    <source>
        <strain evidence="3">CBS 339.88</strain>
    </source>
</reference>
<dbReference type="Proteomes" id="UP000027222">
    <property type="component" value="Unassembled WGS sequence"/>
</dbReference>
<dbReference type="AlphaFoldDB" id="A0A067T116"/>
<dbReference type="EMBL" id="KL142379">
    <property type="protein sequence ID" value="KDR75982.1"/>
    <property type="molecule type" value="Genomic_DNA"/>
</dbReference>
<sequence>MGQHQLLITMGRSTPGCRTGLAFLLGFNLPGSDLGRPMDGTGARRLGDRYGHLDLRFIFAFAFFSLYLLAGCLILLFLLAFVSLCTVGSKMRHLLLFYFVPFFPPLSRLIIMGGSSVGCTRILLCPSGCLFARRDRRDLGVYHVSSASLFVSL</sequence>
<gene>
    <name evidence="2" type="ORF">GALMADRAFT_456607</name>
</gene>
<evidence type="ECO:0000256" key="1">
    <source>
        <dbReference type="SAM" id="Phobius"/>
    </source>
</evidence>
<feature type="transmembrane region" description="Helical" evidence="1">
    <location>
        <begin position="57"/>
        <end position="82"/>
    </location>
</feature>
<keyword evidence="1" id="KW-1133">Transmembrane helix</keyword>
<evidence type="ECO:0000313" key="2">
    <source>
        <dbReference type="EMBL" id="KDR75982.1"/>
    </source>
</evidence>